<proteinExistence type="inferred from homology"/>
<dbReference type="Gene3D" id="1.10.1040.10">
    <property type="entry name" value="N-(1-d-carboxylethyl)-l-norvaline Dehydrogenase, domain 2"/>
    <property type="match status" value="1"/>
</dbReference>
<dbReference type="InterPro" id="IPR003710">
    <property type="entry name" value="ApbA"/>
</dbReference>
<dbReference type="InterPro" id="IPR051402">
    <property type="entry name" value="KPR-Related"/>
</dbReference>
<dbReference type="EC" id="1.1.1.169" evidence="3 9"/>
<evidence type="ECO:0000256" key="3">
    <source>
        <dbReference type="ARBA" id="ARBA00013014"/>
    </source>
</evidence>
<evidence type="ECO:0000256" key="6">
    <source>
        <dbReference type="ARBA" id="ARBA00023002"/>
    </source>
</evidence>
<organism evidence="12 13">
    <name type="scientific">Flavobacterium sedimenticola</name>
    <dbReference type="NCBI Taxonomy" id="3043286"/>
    <lineage>
        <taxon>Bacteria</taxon>
        <taxon>Pseudomonadati</taxon>
        <taxon>Bacteroidota</taxon>
        <taxon>Flavobacteriia</taxon>
        <taxon>Flavobacteriales</taxon>
        <taxon>Flavobacteriaceae</taxon>
        <taxon>Flavobacterium</taxon>
    </lineage>
</organism>
<dbReference type="InterPro" id="IPR013332">
    <property type="entry name" value="KPR_N"/>
</dbReference>
<feature type="domain" description="Ketopantoate reductase C-terminal" evidence="11">
    <location>
        <begin position="192"/>
        <end position="312"/>
    </location>
</feature>
<comment type="function">
    <text evidence="9">Catalyzes the NADPH-dependent reduction of ketopantoate into pantoic acid.</text>
</comment>
<comment type="pathway">
    <text evidence="1 9">Cofactor biosynthesis; (R)-pantothenate biosynthesis; (R)-pantoate from 3-methyl-2-oxobutanoate: step 2/2.</text>
</comment>
<dbReference type="SUPFAM" id="SSF51735">
    <property type="entry name" value="NAD(P)-binding Rossmann-fold domains"/>
    <property type="match status" value="1"/>
</dbReference>
<keyword evidence="9" id="KW-0566">Pantothenate biosynthesis</keyword>
<gene>
    <name evidence="12" type="ORF">QHT84_05175</name>
</gene>
<dbReference type="PANTHER" id="PTHR21708">
    <property type="entry name" value="PROBABLE 2-DEHYDROPANTOATE 2-REDUCTASE"/>
    <property type="match status" value="1"/>
</dbReference>
<name>A0ABT6XPP0_9FLAO</name>
<dbReference type="PANTHER" id="PTHR21708:SF26">
    <property type="entry name" value="2-DEHYDROPANTOATE 2-REDUCTASE"/>
    <property type="match status" value="1"/>
</dbReference>
<comment type="caution">
    <text evidence="12">The sequence shown here is derived from an EMBL/GenBank/DDBJ whole genome shotgun (WGS) entry which is preliminary data.</text>
</comment>
<evidence type="ECO:0000256" key="1">
    <source>
        <dbReference type="ARBA" id="ARBA00004994"/>
    </source>
</evidence>
<keyword evidence="5 9" id="KW-0521">NADP</keyword>
<dbReference type="RefSeq" id="WP_283238488.1">
    <property type="nucleotide sequence ID" value="NZ_JASGBP010000002.1"/>
</dbReference>
<evidence type="ECO:0000259" key="11">
    <source>
        <dbReference type="Pfam" id="PF08546"/>
    </source>
</evidence>
<comment type="similarity">
    <text evidence="2 9">Belongs to the ketopantoate reductase family.</text>
</comment>
<evidence type="ECO:0000313" key="12">
    <source>
        <dbReference type="EMBL" id="MDI9256802.1"/>
    </source>
</evidence>
<evidence type="ECO:0000256" key="4">
    <source>
        <dbReference type="ARBA" id="ARBA00019465"/>
    </source>
</evidence>
<dbReference type="InterPro" id="IPR013328">
    <property type="entry name" value="6PGD_dom2"/>
</dbReference>
<evidence type="ECO:0000256" key="8">
    <source>
        <dbReference type="ARBA" id="ARBA00048793"/>
    </source>
</evidence>
<evidence type="ECO:0000256" key="7">
    <source>
        <dbReference type="ARBA" id="ARBA00032024"/>
    </source>
</evidence>
<dbReference type="InterPro" id="IPR036291">
    <property type="entry name" value="NAD(P)-bd_dom_sf"/>
</dbReference>
<dbReference type="Gene3D" id="3.40.50.720">
    <property type="entry name" value="NAD(P)-binding Rossmann-like Domain"/>
    <property type="match status" value="1"/>
</dbReference>
<sequence>MKSNSKKIRIAILGIGGIGGYLGGKLAHHYAEHDQIEIIFITRGAQLQTISEKGLEWHSNEITYRSKPHVVASNPREIGLIDILILTTKSFAAAEAIREYAHCISGDTTVLTTQNTITGRTDILPFLPEGALLMEGAIYISSSVQKPGKVVHLSGPGIWYFGTNNTFTPKGEQIAKILNYANINAQYTTNTEAVLWKKFLFASPAAVVTALFDITFAEITESQESEYLYLNLTDELMQLARGKNIPVDDQTILHNITLLTRFKGEAKSSFLLDLKRGKPTEIKALVLDVIAEAQKHQISIPYYQSAYAQLQLKYPSLTC</sequence>
<evidence type="ECO:0000259" key="10">
    <source>
        <dbReference type="Pfam" id="PF02558"/>
    </source>
</evidence>
<evidence type="ECO:0000256" key="9">
    <source>
        <dbReference type="RuleBase" id="RU362068"/>
    </source>
</evidence>
<evidence type="ECO:0000256" key="2">
    <source>
        <dbReference type="ARBA" id="ARBA00007870"/>
    </source>
</evidence>
<dbReference type="Proteomes" id="UP001230035">
    <property type="component" value="Unassembled WGS sequence"/>
</dbReference>
<dbReference type="Pfam" id="PF08546">
    <property type="entry name" value="ApbA_C"/>
    <property type="match status" value="1"/>
</dbReference>
<evidence type="ECO:0000313" key="13">
    <source>
        <dbReference type="Proteomes" id="UP001230035"/>
    </source>
</evidence>
<dbReference type="InterPro" id="IPR013752">
    <property type="entry name" value="KPA_reductase"/>
</dbReference>
<dbReference type="NCBIfam" id="TIGR00745">
    <property type="entry name" value="apbA_panE"/>
    <property type="match status" value="1"/>
</dbReference>
<accession>A0ABT6XPP0</accession>
<keyword evidence="13" id="KW-1185">Reference proteome</keyword>
<dbReference type="Pfam" id="PF02558">
    <property type="entry name" value="ApbA"/>
    <property type="match status" value="1"/>
</dbReference>
<feature type="domain" description="Ketopantoate reductase N-terminal" evidence="10">
    <location>
        <begin position="10"/>
        <end position="164"/>
    </location>
</feature>
<dbReference type="SUPFAM" id="SSF48179">
    <property type="entry name" value="6-phosphogluconate dehydrogenase C-terminal domain-like"/>
    <property type="match status" value="1"/>
</dbReference>
<keyword evidence="6 9" id="KW-0560">Oxidoreductase</keyword>
<dbReference type="InterPro" id="IPR008927">
    <property type="entry name" value="6-PGluconate_DH-like_C_sf"/>
</dbReference>
<reference evidence="12 13" key="1">
    <citation type="submission" date="2023-05" db="EMBL/GenBank/DDBJ databases">
        <title>Flavobacterium sedimenti sp. nov., isolated from the sediment.</title>
        <authorList>
            <person name="Wu N."/>
        </authorList>
    </citation>
    <scope>NUCLEOTIDE SEQUENCE [LARGE SCALE GENOMIC DNA]</scope>
    <source>
        <strain evidence="12 13">YZ-48</strain>
    </source>
</reference>
<dbReference type="GO" id="GO:0008677">
    <property type="term" value="F:2-dehydropantoate 2-reductase activity"/>
    <property type="evidence" value="ECO:0007669"/>
    <property type="project" value="UniProtKB-EC"/>
</dbReference>
<protein>
    <recommendedName>
        <fullName evidence="4 9">2-dehydropantoate 2-reductase</fullName>
        <ecNumber evidence="3 9">1.1.1.169</ecNumber>
    </recommendedName>
    <alternativeName>
        <fullName evidence="7 9">Ketopantoate reductase</fullName>
    </alternativeName>
</protein>
<dbReference type="EMBL" id="JASGBP010000002">
    <property type="protein sequence ID" value="MDI9256802.1"/>
    <property type="molecule type" value="Genomic_DNA"/>
</dbReference>
<comment type="catalytic activity">
    <reaction evidence="8 9">
        <text>(R)-pantoate + NADP(+) = 2-dehydropantoate + NADPH + H(+)</text>
        <dbReference type="Rhea" id="RHEA:16233"/>
        <dbReference type="ChEBI" id="CHEBI:11561"/>
        <dbReference type="ChEBI" id="CHEBI:15378"/>
        <dbReference type="ChEBI" id="CHEBI:15980"/>
        <dbReference type="ChEBI" id="CHEBI:57783"/>
        <dbReference type="ChEBI" id="CHEBI:58349"/>
        <dbReference type="EC" id="1.1.1.169"/>
    </reaction>
</comment>
<evidence type="ECO:0000256" key="5">
    <source>
        <dbReference type="ARBA" id="ARBA00022857"/>
    </source>
</evidence>